<dbReference type="PANTHER" id="PTHR42659">
    <property type="entry name" value="XANTHINE DEHYDROGENASE SUBUNIT C-RELATED"/>
    <property type="match status" value="1"/>
</dbReference>
<dbReference type="SMART" id="SM01092">
    <property type="entry name" value="CO_deh_flav_C"/>
    <property type="match status" value="1"/>
</dbReference>
<dbReference type="GO" id="GO:0071949">
    <property type="term" value="F:FAD binding"/>
    <property type="evidence" value="ECO:0007669"/>
    <property type="project" value="InterPro"/>
</dbReference>
<dbReference type="Proteomes" id="UP000053859">
    <property type="component" value="Unassembled WGS sequence"/>
</dbReference>
<dbReference type="SUPFAM" id="SSF55447">
    <property type="entry name" value="CO dehydrogenase flavoprotein C-terminal domain-like"/>
    <property type="match status" value="1"/>
</dbReference>
<dbReference type="PANTHER" id="PTHR42659:SF1">
    <property type="entry name" value="OXIDOREDUCTASE"/>
    <property type="match status" value="1"/>
</dbReference>
<dbReference type="InterPro" id="IPR016166">
    <property type="entry name" value="FAD-bd_PCMH"/>
</dbReference>
<dbReference type="SUPFAM" id="SSF56176">
    <property type="entry name" value="FAD-binding/transporter-associated domain-like"/>
    <property type="match status" value="1"/>
</dbReference>
<dbReference type="PATRIC" id="fig|146537.3.peg.4928"/>
<dbReference type="PROSITE" id="PS51387">
    <property type="entry name" value="FAD_PCMH"/>
    <property type="match status" value="1"/>
</dbReference>
<proteinExistence type="predicted"/>
<dbReference type="Gene3D" id="3.30.43.10">
    <property type="entry name" value="Uridine Diphospho-n-acetylenolpyruvylglucosamine Reductase, domain 2"/>
    <property type="match status" value="1"/>
</dbReference>
<sequence length="350" mass="38035">MPVQLLPEHRRRRGRRGEGGAAMRDFAYARADRAAEAVRLVARSADATFVAGGTDLLNLMKDGAEDHDLVVDINRLPLHGIEESRGRLRIGALARMADVALHPVVRKRLPVLSQALLAGASPQVRNRASIGGNLLQRTRCWYFRGQGFACNKREPGSGCAALEGRNRWHAILGGSDHCIAVHPSDLAVALRVLDATIHTLGPDGARTIAMADFHRAPEDTPHIENTLRHGELITAVEVPLPAPGSRQRYLKVRDRAGFEFAVVSVAAVLRMNGRTVEEARLAFGGVATRPWRSAEAEAALRGRALTEQSIAAAGRVLVRGARPREDNAFKVELVQRALQDVLGRYTGGSR</sequence>
<gene>
    <name evidence="3" type="ORF">SAZU_4680</name>
</gene>
<dbReference type="Pfam" id="PF03450">
    <property type="entry name" value="CO_deh_flav_C"/>
    <property type="match status" value="1"/>
</dbReference>
<dbReference type="InterPro" id="IPR005107">
    <property type="entry name" value="CO_DH_flav_C"/>
</dbReference>
<keyword evidence="1" id="KW-0560">Oxidoreductase</keyword>
<dbReference type="InterPro" id="IPR016169">
    <property type="entry name" value="FAD-bd_PCMH_sub2"/>
</dbReference>
<evidence type="ECO:0000313" key="4">
    <source>
        <dbReference type="Proteomes" id="UP000053859"/>
    </source>
</evidence>
<dbReference type="EMBL" id="DF968315">
    <property type="protein sequence ID" value="GAP49818.1"/>
    <property type="molecule type" value="Genomic_DNA"/>
</dbReference>
<dbReference type="InterPro" id="IPR002346">
    <property type="entry name" value="Mopterin_DH_FAD-bd"/>
</dbReference>
<dbReference type="AlphaFoldDB" id="A0A0K8PPX7"/>
<dbReference type="InterPro" id="IPR016167">
    <property type="entry name" value="FAD-bd_PCMH_sub1"/>
</dbReference>
<dbReference type="InterPro" id="IPR036683">
    <property type="entry name" value="CO_DH_flav_C_dom_sf"/>
</dbReference>
<feature type="domain" description="FAD-binding PCMH-type" evidence="2">
    <location>
        <begin position="21"/>
        <end position="243"/>
    </location>
</feature>
<dbReference type="Pfam" id="PF00941">
    <property type="entry name" value="FAD_binding_5"/>
    <property type="match status" value="1"/>
</dbReference>
<protein>
    <recommendedName>
        <fullName evidence="2">FAD-binding PCMH-type domain-containing protein</fullName>
    </recommendedName>
</protein>
<keyword evidence="4" id="KW-1185">Reference proteome</keyword>
<dbReference type="InterPro" id="IPR051312">
    <property type="entry name" value="Diverse_Substr_Oxidored"/>
</dbReference>
<dbReference type="Gene3D" id="3.30.465.10">
    <property type="match status" value="2"/>
</dbReference>
<dbReference type="GO" id="GO:0016491">
    <property type="term" value="F:oxidoreductase activity"/>
    <property type="evidence" value="ECO:0007669"/>
    <property type="project" value="UniProtKB-KW"/>
</dbReference>
<accession>A0A0K8PPX7</accession>
<evidence type="ECO:0000259" key="2">
    <source>
        <dbReference type="PROSITE" id="PS51387"/>
    </source>
</evidence>
<evidence type="ECO:0000313" key="3">
    <source>
        <dbReference type="EMBL" id="GAP49818.1"/>
    </source>
</evidence>
<dbReference type="Gene3D" id="3.30.390.50">
    <property type="entry name" value="CO dehydrogenase flavoprotein, C-terminal domain"/>
    <property type="match status" value="1"/>
</dbReference>
<organism evidence="3 4">
    <name type="scientific">Streptomyces azureus</name>
    <dbReference type="NCBI Taxonomy" id="146537"/>
    <lineage>
        <taxon>Bacteria</taxon>
        <taxon>Bacillati</taxon>
        <taxon>Actinomycetota</taxon>
        <taxon>Actinomycetes</taxon>
        <taxon>Kitasatosporales</taxon>
        <taxon>Streptomycetaceae</taxon>
        <taxon>Streptomyces</taxon>
    </lineage>
</organism>
<dbReference type="InterPro" id="IPR036318">
    <property type="entry name" value="FAD-bd_PCMH-like_sf"/>
</dbReference>
<name>A0A0K8PPX7_STRAJ</name>
<reference evidence="3" key="1">
    <citation type="journal article" date="2015" name="Genome Announc.">
        <title>Draft Genome Sequence of Thiostrepton-Producing Streptomyces azureus ATCC 14921.</title>
        <authorList>
            <person name="Sakihara K."/>
            <person name="Maeda J."/>
            <person name="Tashiro K."/>
            <person name="Fujino Y."/>
            <person name="Kuhara S."/>
            <person name="Ohshima T."/>
            <person name="Ogata S."/>
            <person name="Doi K."/>
        </authorList>
    </citation>
    <scope>NUCLEOTIDE SEQUENCE [LARGE SCALE GENOMIC DNA]</scope>
    <source>
        <strain evidence="3">ATCC14921</strain>
    </source>
</reference>
<evidence type="ECO:0000256" key="1">
    <source>
        <dbReference type="ARBA" id="ARBA00023002"/>
    </source>
</evidence>